<evidence type="ECO:0000313" key="1">
    <source>
        <dbReference type="EMBL" id="AIQ90606.1"/>
    </source>
</evidence>
<evidence type="ECO:0000313" key="2">
    <source>
        <dbReference type="Proteomes" id="UP000029492"/>
    </source>
</evidence>
<dbReference type="KEGG" id="mor:MOC_2851"/>
<dbReference type="HOGENOM" id="CLU_3345849_0_0_5"/>
<gene>
    <name evidence="1" type="ORF">MOC_2851</name>
</gene>
<dbReference type="AlphaFoldDB" id="A0A089NRQ0"/>
<reference evidence="1 2" key="1">
    <citation type="journal article" date="2014" name="PLoS ONE">
        <title>Genome Information of Methylobacterium oryzae, a Plant-Probiotic Methylotroph in the Phyllosphere.</title>
        <authorList>
            <person name="Kwak M.J."/>
            <person name="Jeong H."/>
            <person name="Madhaiyan M."/>
            <person name="Lee Y."/>
            <person name="Sa T.M."/>
            <person name="Oh T.K."/>
            <person name="Kim J.F."/>
        </authorList>
    </citation>
    <scope>NUCLEOTIDE SEQUENCE [LARGE SCALE GENOMIC DNA]</scope>
    <source>
        <strain evidence="1 2">CBMB20</strain>
    </source>
</reference>
<sequence length="37" mass="4075">MSLSRSLEAELCPPILDQGAPINHDAAQHKSWMAISR</sequence>
<protein>
    <submittedName>
        <fullName evidence="1">Protein of unassigned function</fullName>
    </submittedName>
</protein>
<name>A0A089NRQ0_9HYPH</name>
<keyword evidence="2" id="KW-1185">Reference proteome</keyword>
<dbReference type="EMBL" id="CP003811">
    <property type="protein sequence ID" value="AIQ90606.1"/>
    <property type="molecule type" value="Genomic_DNA"/>
</dbReference>
<proteinExistence type="predicted"/>
<accession>A0A089NRQ0</accession>
<dbReference type="STRING" id="693986.MOC_2851"/>
<dbReference type="Proteomes" id="UP000029492">
    <property type="component" value="Chromosome"/>
</dbReference>
<organism evidence="1 2">
    <name type="scientific">Methylobacterium oryzae CBMB20</name>
    <dbReference type="NCBI Taxonomy" id="693986"/>
    <lineage>
        <taxon>Bacteria</taxon>
        <taxon>Pseudomonadati</taxon>
        <taxon>Pseudomonadota</taxon>
        <taxon>Alphaproteobacteria</taxon>
        <taxon>Hyphomicrobiales</taxon>
        <taxon>Methylobacteriaceae</taxon>
        <taxon>Methylobacterium</taxon>
    </lineage>
</organism>